<comment type="caution">
    <text evidence="12">The sequence shown here is derived from an EMBL/GenBank/DDBJ whole genome shotgun (WGS) entry which is preliminary data.</text>
</comment>
<comment type="similarity">
    <text evidence="9">In the N-terminal section; belongs to the UvrB family.</text>
</comment>
<name>A0ABS1C1Z1_9BACT</name>
<dbReference type="CDD" id="cd17991">
    <property type="entry name" value="DEXHc_TRCF"/>
    <property type="match status" value="1"/>
</dbReference>
<dbReference type="Pfam" id="PF17757">
    <property type="entry name" value="UvrB_inter"/>
    <property type="match status" value="1"/>
</dbReference>
<keyword evidence="1 9" id="KW-0963">Cytoplasm</keyword>
<dbReference type="Gene3D" id="3.30.2060.10">
    <property type="entry name" value="Penicillin-binding protein 1b domain"/>
    <property type="match status" value="1"/>
</dbReference>
<dbReference type="Gene3D" id="3.90.1150.50">
    <property type="entry name" value="Transcription-repair-coupling factor, D7 domain"/>
    <property type="match status" value="1"/>
</dbReference>
<dbReference type="Gene3D" id="3.40.50.11180">
    <property type="match status" value="1"/>
</dbReference>
<evidence type="ECO:0000259" key="11">
    <source>
        <dbReference type="PROSITE" id="PS51194"/>
    </source>
</evidence>
<evidence type="ECO:0000256" key="4">
    <source>
        <dbReference type="ARBA" id="ARBA00022801"/>
    </source>
</evidence>
<evidence type="ECO:0000259" key="10">
    <source>
        <dbReference type="PROSITE" id="PS51192"/>
    </source>
</evidence>
<dbReference type="InterPro" id="IPR003711">
    <property type="entry name" value="CarD-like/TRCF_RID"/>
</dbReference>
<evidence type="ECO:0000256" key="7">
    <source>
        <dbReference type="ARBA" id="ARBA00023125"/>
    </source>
</evidence>
<dbReference type="SUPFAM" id="SSF143517">
    <property type="entry name" value="TRCF domain-like"/>
    <property type="match status" value="1"/>
</dbReference>
<dbReference type="Proteomes" id="UP000644147">
    <property type="component" value="Unassembled WGS sequence"/>
</dbReference>
<dbReference type="Pfam" id="PF03461">
    <property type="entry name" value="TRCF"/>
    <property type="match status" value="1"/>
</dbReference>
<evidence type="ECO:0000256" key="6">
    <source>
        <dbReference type="ARBA" id="ARBA00022840"/>
    </source>
</evidence>
<dbReference type="PROSITE" id="PS51194">
    <property type="entry name" value="HELICASE_CTER"/>
    <property type="match status" value="1"/>
</dbReference>
<dbReference type="SMART" id="SM00982">
    <property type="entry name" value="TRCF"/>
    <property type="match status" value="1"/>
</dbReference>
<keyword evidence="7 9" id="KW-0238">DNA-binding</keyword>
<dbReference type="Gene3D" id="3.40.50.300">
    <property type="entry name" value="P-loop containing nucleotide triphosphate hydrolases"/>
    <property type="match status" value="2"/>
</dbReference>
<dbReference type="Pfam" id="PF00271">
    <property type="entry name" value="Helicase_C"/>
    <property type="match status" value="1"/>
</dbReference>
<dbReference type="SMART" id="SM00490">
    <property type="entry name" value="HELICc"/>
    <property type="match status" value="1"/>
</dbReference>
<dbReference type="InterPro" id="IPR004576">
    <property type="entry name" value="Mfd"/>
</dbReference>
<dbReference type="HAMAP" id="MF_00969">
    <property type="entry name" value="TRCF"/>
    <property type="match status" value="1"/>
</dbReference>
<dbReference type="Gene3D" id="2.40.10.170">
    <property type="match status" value="1"/>
</dbReference>
<dbReference type="InterPro" id="IPR036101">
    <property type="entry name" value="CarD-like/TRCF_RID_sf"/>
</dbReference>
<feature type="domain" description="Helicase C-terminal" evidence="11">
    <location>
        <begin position="758"/>
        <end position="912"/>
    </location>
</feature>
<dbReference type="SMART" id="SM01058">
    <property type="entry name" value="CarD_TRCF"/>
    <property type="match status" value="1"/>
</dbReference>
<gene>
    <name evidence="9 12" type="primary">mfd</name>
    <name evidence="12" type="ORF">I5M27_10440</name>
</gene>
<evidence type="ECO:0000256" key="2">
    <source>
        <dbReference type="ARBA" id="ARBA00022741"/>
    </source>
</evidence>
<keyword evidence="8 9" id="KW-0234">DNA repair</keyword>
<reference evidence="12 13" key="1">
    <citation type="submission" date="2020-12" db="EMBL/GenBank/DDBJ databases">
        <title>Bacterial novel species Adhaeribacter sp. BT258 isolated from soil.</title>
        <authorList>
            <person name="Jung H.-Y."/>
        </authorList>
    </citation>
    <scope>NUCLEOTIDE SEQUENCE [LARGE SCALE GENOMIC DNA]</scope>
    <source>
        <strain evidence="12 13">BT258</strain>
    </source>
</reference>
<evidence type="ECO:0000256" key="1">
    <source>
        <dbReference type="ARBA" id="ARBA00022490"/>
    </source>
</evidence>
<dbReference type="InterPro" id="IPR014001">
    <property type="entry name" value="Helicase_ATP-bd"/>
</dbReference>
<keyword evidence="6 9" id="KW-0067">ATP-binding</keyword>
<dbReference type="EC" id="3.6.4.-" evidence="9"/>
<feature type="domain" description="Helicase ATP-binding" evidence="10">
    <location>
        <begin position="576"/>
        <end position="737"/>
    </location>
</feature>
<keyword evidence="3 9" id="KW-0227">DNA damage</keyword>
<keyword evidence="13" id="KW-1185">Reference proteome</keyword>
<dbReference type="SUPFAM" id="SSF141259">
    <property type="entry name" value="CarD-like"/>
    <property type="match status" value="1"/>
</dbReference>
<dbReference type="PROSITE" id="PS51192">
    <property type="entry name" value="HELICASE_ATP_BIND_1"/>
    <property type="match status" value="1"/>
</dbReference>
<dbReference type="PANTHER" id="PTHR47964">
    <property type="entry name" value="ATP-DEPENDENT DNA HELICASE HOMOLOG RECG, CHLOROPLASTIC"/>
    <property type="match status" value="1"/>
</dbReference>
<evidence type="ECO:0000256" key="3">
    <source>
        <dbReference type="ARBA" id="ARBA00022763"/>
    </source>
</evidence>
<dbReference type="InterPro" id="IPR037235">
    <property type="entry name" value="TRCF-like_C_D7"/>
</dbReference>
<dbReference type="Pfam" id="PF00270">
    <property type="entry name" value="DEAD"/>
    <property type="match status" value="1"/>
</dbReference>
<dbReference type="InterPro" id="IPR047112">
    <property type="entry name" value="RecG/Mfd"/>
</dbReference>
<keyword evidence="2 9" id="KW-0547">Nucleotide-binding</keyword>
<comment type="function">
    <text evidence="9">Couples transcription and DNA repair by recognizing RNA polymerase (RNAP) stalled at DNA lesions. Mediates ATP-dependent release of RNAP and its truncated transcript from the DNA, and recruitment of nucleotide excision repair machinery to the damaged site.</text>
</comment>
<dbReference type="RefSeq" id="WP_200506151.1">
    <property type="nucleotide sequence ID" value="NZ_JAEHFX010000004.1"/>
</dbReference>
<evidence type="ECO:0000313" key="13">
    <source>
        <dbReference type="Proteomes" id="UP000644147"/>
    </source>
</evidence>
<dbReference type="InterPro" id="IPR041471">
    <property type="entry name" value="UvrB_inter"/>
</dbReference>
<dbReference type="InterPro" id="IPR001650">
    <property type="entry name" value="Helicase_C-like"/>
</dbReference>
<comment type="subcellular location">
    <subcellularLocation>
        <location evidence="9">Cytoplasm</location>
    </subcellularLocation>
</comment>
<dbReference type="EMBL" id="JAEHFX010000004">
    <property type="protein sequence ID" value="MBK0403405.1"/>
    <property type="molecule type" value="Genomic_DNA"/>
</dbReference>
<dbReference type="Pfam" id="PF02559">
    <property type="entry name" value="CarD_TRCF_RID"/>
    <property type="match status" value="1"/>
</dbReference>
<dbReference type="SUPFAM" id="SSF52540">
    <property type="entry name" value="P-loop containing nucleoside triphosphate hydrolases"/>
    <property type="match status" value="3"/>
</dbReference>
<dbReference type="PANTHER" id="PTHR47964:SF1">
    <property type="entry name" value="ATP-DEPENDENT DNA HELICASE HOMOLOG RECG, CHLOROPLASTIC"/>
    <property type="match status" value="1"/>
</dbReference>
<proteinExistence type="inferred from homology"/>
<keyword evidence="5" id="KW-0347">Helicase</keyword>
<dbReference type="NCBIfam" id="TIGR00580">
    <property type="entry name" value="mfd"/>
    <property type="match status" value="1"/>
</dbReference>
<accession>A0ABS1C1Z1</accession>
<dbReference type="SMART" id="SM00487">
    <property type="entry name" value="DEXDc"/>
    <property type="match status" value="1"/>
</dbReference>
<sequence>MKVSDFLELYRHDGLVQTIAEHLRTSDKSRLQIKGLVGSQDAVLASALYTAADHHHIFVLHDKEEAAYFLADLQSLIGDQKTPLLFPTSYKKAYQFDETENANILMRAEALNQLSARHPKGELIVTYPEALTEKVINKKSLVANTFGAKVGEKLDSNFLSELLATYDFERTEFVYEPGQFAIRGGIIDIFSYANDLPYRLELFGDEIESIRTFNPNTQLSVETKKQISIIPNVQTKLLQETRESLLAFLPENTRLWFKDVRQTLEVIKDQFEKAAQAFEQMLVESSGVQIVSKPEQLFENGKDFKKQLENFDVLEFGKRFYFKEATVFQFPGHPQPSFNKDFGLLVTNLHENQSKGFTNIIAAESPKQIDRLTTIFDELDHDVRFQHLLISLREGFIDDQLKLVCYTDHQLFERFYRYKDKPKFSKNKALTLKELRTLQPGDYVTHQDYGIGRFAGLEKVDVGGRLQEAIRLVYRDDDLLYVSIHALHKISKYSGKEGTPPSMSKLGSPEWENKKSKVKKKVKDIAEELIKLYAKRKTAPGYAFTADGFLQAELESSFIYEDTPDQAKATEDVKADMEQPHPMDRLVCGDVGFGKTEVAIRAAFKAACDGKQVAILVPTTILAMQHYKTFRDRLEKFPITVEFVNRFKSPKQVKDTLKRVEEGKVDILIGTHRIVSKDVKFKNLGLMVIDEEQKFGVKTKEKLKEMRVNVDSLTLTATPIPRTLHFSLMGARDLSVIATPPPNRQGVQTELHVFDEVVIRDAISYELKRGGQVFFVHNRVKDIDEIANLILKLVPDAKVTFAHGQMDGDILEKRMMQFVDHEYDVLVSTNIIESGLDIPNANTIIINRAHMFGLSDLHQMRGRVGRSNKRAFCYLLTPPVSGLPSDARKRLSTLEEFSDLGDGFKVAMRDLDIRGAGNLLGGEQSGFINDLGFDMYHKILDDAVKELKEGEFRELFQTDVDKLNEFLDVVRECSIETDLEVLIPETYVANISERLNLYSKLDNVKDLQSLEKLQASIIDRFGPLPREVVQLIEIVKLRWDAQEMGFEKLTIKRETMKGYLPAENNEKYFQSETFGRVLGYVQAHSKTSRLKESKDKLIVIFDNVKTIKAARGIFAELLDKR</sequence>
<organism evidence="12 13">
    <name type="scientific">Adhaeribacter terrigena</name>
    <dbReference type="NCBI Taxonomy" id="2793070"/>
    <lineage>
        <taxon>Bacteria</taxon>
        <taxon>Pseudomonadati</taxon>
        <taxon>Bacteroidota</taxon>
        <taxon>Cytophagia</taxon>
        <taxon>Cytophagales</taxon>
        <taxon>Hymenobacteraceae</taxon>
        <taxon>Adhaeribacter</taxon>
    </lineage>
</organism>
<comment type="similarity">
    <text evidence="9">In the C-terminal section; belongs to the helicase family. RecG subfamily.</text>
</comment>
<protein>
    <recommendedName>
        <fullName evidence="9">Transcription-repair-coupling factor</fullName>
        <shortName evidence="9">TRCF</shortName>
        <ecNumber evidence="9">3.6.4.-</ecNumber>
    </recommendedName>
</protein>
<keyword evidence="4 9" id="KW-0378">Hydrolase</keyword>
<evidence type="ECO:0000256" key="8">
    <source>
        <dbReference type="ARBA" id="ARBA00023204"/>
    </source>
</evidence>
<dbReference type="InterPro" id="IPR011545">
    <property type="entry name" value="DEAD/DEAH_box_helicase_dom"/>
</dbReference>
<evidence type="ECO:0000313" key="12">
    <source>
        <dbReference type="EMBL" id="MBK0403405.1"/>
    </source>
</evidence>
<dbReference type="InterPro" id="IPR005118">
    <property type="entry name" value="TRCF_C"/>
</dbReference>
<evidence type="ECO:0000256" key="5">
    <source>
        <dbReference type="ARBA" id="ARBA00022806"/>
    </source>
</evidence>
<evidence type="ECO:0000256" key="9">
    <source>
        <dbReference type="HAMAP-Rule" id="MF_00969"/>
    </source>
</evidence>
<dbReference type="InterPro" id="IPR027417">
    <property type="entry name" value="P-loop_NTPase"/>
</dbReference>